<reference evidence="1" key="1">
    <citation type="submission" date="2021-06" db="EMBL/GenBank/DDBJ databases">
        <authorList>
            <person name="Kallberg Y."/>
            <person name="Tangrot J."/>
            <person name="Rosling A."/>
        </authorList>
    </citation>
    <scope>NUCLEOTIDE SEQUENCE</scope>
    <source>
        <strain evidence="1">FL966</strain>
    </source>
</reference>
<gene>
    <name evidence="1" type="ORF">CPELLU_LOCUS21461</name>
</gene>
<name>A0A9N9KJ99_9GLOM</name>
<dbReference type="Proteomes" id="UP000789759">
    <property type="component" value="Unassembled WGS sequence"/>
</dbReference>
<evidence type="ECO:0000313" key="2">
    <source>
        <dbReference type="Proteomes" id="UP000789759"/>
    </source>
</evidence>
<dbReference type="AlphaFoldDB" id="A0A9N9KJ99"/>
<keyword evidence="2" id="KW-1185">Reference proteome</keyword>
<evidence type="ECO:0000313" key="1">
    <source>
        <dbReference type="EMBL" id="CAG8836874.1"/>
    </source>
</evidence>
<organism evidence="1 2">
    <name type="scientific">Cetraspora pellucida</name>
    <dbReference type="NCBI Taxonomy" id="1433469"/>
    <lineage>
        <taxon>Eukaryota</taxon>
        <taxon>Fungi</taxon>
        <taxon>Fungi incertae sedis</taxon>
        <taxon>Mucoromycota</taxon>
        <taxon>Glomeromycotina</taxon>
        <taxon>Glomeromycetes</taxon>
        <taxon>Diversisporales</taxon>
        <taxon>Gigasporaceae</taxon>
        <taxon>Cetraspora</taxon>
    </lineage>
</organism>
<comment type="caution">
    <text evidence="1">The sequence shown here is derived from an EMBL/GenBank/DDBJ whole genome shotgun (WGS) entry which is preliminary data.</text>
</comment>
<feature type="non-terminal residue" evidence="1">
    <location>
        <position position="1"/>
    </location>
</feature>
<dbReference type="EMBL" id="CAJVQA010079771">
    <property type="protein sequence ID" value="CAG8836874.1"/>
    <property type="molecule type" value="Genomic_DNA"/>
</dbReference>
<feature type="non-terminal residue" evidence="1">
    <location>
        <position position="143"/>
    </location>
</feature>
<accession>A0A9N9KJ99</accession>
<protein>
    <submittedName>
        <fullName evidence="1">4441_t:CDS:1</fullName>
    </submittedName>
</protein>
<proteinExistence type="predicted"/>
<sequence>LPYEAIGTKFRADTKFIQIFFEKTSEADNFIKQGNLQVQDTNIPIIPPRGKLPPLALIRLENVPIRGRKYLENLITDTMASKAEVESAAGGILVDVGLGRVKLDWVFSQLNVSKALWNLGDGAVSEKVEEKDGGAINGKTPRM</sequence>